<evidence type="ECO:0000256" key="1">
    <source>
        <dbReference type="ARBA" id="ARBA00022729"/>
    </source>
</evidence>
<keyword evidence="1" id="KW-0732">Signal</keyword>
<dbReference type="SUPFAM" id="SSF46997">
    <property type="entry name" value="Bacterial immunoglobulin/albumin-binding domains"/>
    <property type="match status" value="1"/>
</dbReference>
<dbReference type="AlphaFoldDB" id="A0A921ICA9"/>
<dbReference type="PROSITE" id="PS51782">
    <property type="entry name" value="LYSM"/>
    <property type="match status" value="1"/>
</dbReference>
<organism evidence="5 6">
    <name type="scientific">Ligilactobacillus salivarius</name>
    <dbReference type="NCBI Taxonomy" id="1624"/>
    <lineage>
        <taxon>Bacteria</taxon>
        <taxon>Bacillati</taxon>
        <taxon>Bacillota</taxon>
        <taxon>Bacilli</taxon>
        <taxon>Lactobacillales</taxon>
        <taxon>Lactobacillaceae</taxon>
        <taxon>Ligilactobacillus</taxon>
    </lineage>
</organism>
<feature type="compositionally biased region" description="Low complexity" evidence="3">
    <location>
        <begin position="158"/>
        <end position="170"/>
    </location>
</feature>
<dbReference type="SUPFAM" id="SSF54106">
    <property type="entry name" value="LysM domain"/>
    <property type="match status" value="1"/>
</dbReference>
<evidence type="ECO:0000259" key="4">
    <source>
        <dbReference type="PROSITE" id="PS51782"/>
    </source>
</evidence>
<dbReference type="Gene3D" id="3.10.350.10">
    <property type="entry name" value="LysM domain"/>
    <property type="match status" value="1"/>
</dbReference>
<evidence type="ECO:0000313" key="6">
    <source>
        <dbReference type="Proteomes" id="UP000759256"/>
    </source>
</evidence>
<feature type="region of interest" description="Disordered" evidence="3">
    <location>
        <begin position="152"/>
        <end position="546"/>
    </location>
</feature>
<reference evidence="5" key="2">
    <citation type="submission" date="2021-09" db="EMBL/GenBank/DDBJ databases">
        <authorList>
            <person name="Gilroy R."/>
        </authorList>
    </citation>
    <scope>NUCLEOTIDE SEQUENCE</scope>
    <source>
        <strain evidence="5">CHK189-29639</strain>
    </source>
</reference>
<gene>
    <name evidence="5" type="ORF">K8V06_01735</name>
</gene>
<feature type="compositionally biased region" description="Low complexity" evidence="3">
    <location>
        <begin position="182"/>
        <end position="529"/>
    </location>
</feature>
<evidence type="ECO:0000256" key="3">
    <source>
        <dbReference type="SAM" id="MobiDB-lite"/>
    </source>
</evidence>
<evidence type="ECO:0000313" key="5">
    <source>
        <dbReference type="EMBL" id="HJG14849.1"/>
    </source>
</evidence>
<accession>A0A921ICA9</accession>
<evidence type="ECO:0000256" key="2">
    <source>
        <dbReference type="SAM" id="Coils"/>
    </source>
</evidence>
<dbReference type="InterPro" id="IPR009063">
    <property type="entry name" value="Ig/albumin-bd_sf"/>
</dbReference>
<dbReference type="InterPro" id="IPR018392">
    <property type="entry name" value="LysM"/>
</dbReference>
<feature type="domain" description="LysM" evidence="4">
    <location>
        <begin position="68"/>
        <end position="114"/>
    </location>
</feature>
<protein>
    <submittedName>
        <fullName evidence="5">LysM peptidoglycan-binding domain-containing protein</fullName>
    </submittedName>
</protein>
<proteinExistence type="predicted"/>
<dbReference type="InterPro" id="IPR036779">
    <property type="entry name" value="LysM_dom_sf"/>
</dbReference>
<sequence length="1187" mass="129678">MEKLYKALTEQKYRVKLIKKGNHWVARGITTLFFGLSVVALSNVKVQASSWHANSPAEIAKRISSNNRTFTFERGDTFWGISQVLNINYQTLMEWNGYKPGDEYTIPVGTVISIRGNRLTFTTPNGNVILDKIIQPQDRIAQTPLPTPAIITNKQKADNSSDNSNNSGSDSNREFPTDKGNVDTGNSDNNANNSGSDNNQELPTDNGNVDTGNNGNNNTNNSGSDNSNIPTDNGNVDTGNSGNNNANNSGSDNNQELPTDNGNVDAGNNGNNNTNNSGSDNSNIPTDNDNVDTGNSGNNNANNSGNDNNQELPTDNGNIDTGNNGNNNTNNSGSDSSNIPTDNGNVDTGNSGNNNANNSGSDNSNIPTDNGNVDAGNNGNNNTNNSGSDNSNIPTDNGNVDNGNSDNNNANNSGSDNSNIPTDNGNVDAGNNGNNNTNNSGSDNSNIPTDNGNVDTGNNGNNNTNNSDSDNSQELPTDNGNVDTDNNGNNNTSNSGSDNSNIPTDNGNVDNGNSGNNNTNNSGSDNNGGPSSIDEVSPSKPEQPKIDISPLQNLLMANSNIVSLPIYYNASENNRLAFDALMSEAKSLQYKLSLTNEEMIAMIDKLTAAKNNLNGKATDFSKADELLEEYNNRDNNQRYHNATTSSQLAYDNAINELKKLQNTTQVTQATVDKAIANVIEAKNQLDGKVLSTEEQNKFDAIKSFKEDIAYYQEAIKYLPDAYRVATEGLLQTQGLNVLPNINAFSTESIVSMHNNLKLWLDFYIKSADKQLQGKRDLEAKIQELQNLVDTKLSLYTELNRATDFINASKEMLQDPSKAYLYEEQATKLTTVINEAIEAQNKADKLIADKEKERAAALEELLKLQVPGKDSYIKFTDENYKITASLDDIVERTKLVAKILPYLGDVYAGNPIDPEYLKYKTVDEYLQVGTPAYDKMVTTINRLKEDILKEFALGRGTKDSMGSNIDKRIKTVVTDEDVINLKPLIDLADAYSKRALENINRMRFAIGVPPMKMAPISDKRKAMMIVHALAGYQAGQNPDFKIGDSHVGTIAVLLVPHAMTAGYSENVYPSANAPIISNHFTPEYMADVYNKLELMEGIKYFSDYFNDTEAKSGHYTNIILPQHQYFYSAMIVGNVVPENNSFSSYRVSLTELFYELADDQYKWWLKHFDEWPKVNPETDLDRTDFNNL</sequence>
<dbReference type="InterPro" id="IPR022263">
    <property type="entry name" value="KxYKxGKxW"/>
</dbReference>
<dbReference type="CDD" id="cd00118">
    <property type="entry name" value="LysM"/>
    <property type="match status" value="1"/>
</dbReference>
<dbReference type="Gene3D" id="1.20.120.1850">
    <property type="entry name" value="Ebh helix bundles repeating unit (S and A modules)"/>
    <property type="match status" value="1"/>
</dbReference>
<dbReference type="Pfam" id="PF01476">
    <property type="entry name" value="LysM"/>
    <property type="match status" value="1"/>
</dbReference>
<dbReference type="Pfam" id="PF19258">
    <property type="entry name" value="KxYKxGKxW_sig"/>
    <property type="match status" value="1"/>
</dbReference>
<feature type="compositionally biased region" description="Basic and acidic residues" evidence="3">
    <location>
        <begin position="171"/>
        <end position="181"/>
    </location>
</feature>
<comment type="caution">
    <text evidence="5">The sequence shown here is derived from an EMBL/GenBank/DDBJ whole genome shotgun (WGS) entry which is preliminary data.</text>
</comment>
<name>A0A921ICA9_9LACO</name>
<dbReference type="EMBL" id="DYVK01000018">
    <property type="protein sequence ID" value="HJG14849.1"/>
    <property type="molecule type" value="Genomic_DNA"/>
</dbReference>
<feature type="coiled-coil region" evidence="2">
    <location>
        <begin position="767"/>
        <end position="794"/>
    </location>
</feature>
<dbReference type="SMART" id="SM00257">
    <property type="entry name" value="LysM"/>
    <property type="match status" value="1"/>
</dbReference>
<dbReference type="NCBIfam" id="TIGR03715">
    <property type="entry name" value="KxYKxGKxW"/>
    <property type="match status" value="1"/>
</dbReference>
<reference evidence="5" key="1">
    <citation type="journal article" date="2021" name="PeerJ">
        <title>Extensive microbial diversity within the chicken gut microbiome revealed by metagenomics and culture.</title>
        <authorList>
            <person name="Gilroy R."/>
            <person name="Ravi A."/>
            <person name="Getino M."/>
            <person name="Pursley I."/>
            <person name="Horton D.L."/>
            <person name="Alikhan N.F."/>
            <person name="Baker D."/>
            <person name="Gharbi K."/>
            <person name="Hall N."/>
            <person name="Watson M."/>
            <person name="Adriaenssens E.M."/>
            <person name="Foster-Nyarko E."/>
            <person name="Jarju S."/>
            <person name="Secka A."/>
            <person name="Antonio M."/>
            <person name="Oren A."/>
            <person name="Chaudhuri R.R."/>
            <person name="La Ragione R."/>
            <person name="Hildebrand F."/>
            <person name="Pallen M.J."/>
        </authorList>
    </citation>
    <scope>NUCLEOTIDE SEQUENCE</scope>
    <source>
        <strain evidence="5">CHK189-29639</strain>
    </source>
</reference>
<dbReference type="Proteomes" id="UP000759256">
    <property type="component" value="Unassembled WGS sequence"/>
</dbReference>
<keyword evidence="2" id="KW-0175">Coiled coil</keyword>